<evidence type="ECO:0000313" key="5">
    <source>
        <dbReference type="Proteomes" id="UP001165121"/>
    </source>
</evidence>
<keyword evidence="1" id="KW-0862">Zinc</keyword>
<sequence length="206" mass="23087">MQFVSNLVSEHACELIYDQYIYATTRAKYKYCETVPNMFLLQHEIDEEDALDEPRCEYSVTKRDWSCSCLFMSSRLLPCRHHGDYGAILQATKQPEPVPDYNPTDICEGERLMQDETEELDSSASVDVNEERHEDEGLAGANGNACEVRASSDSSADSTATTQLGTDTQLGTHLGAELVQVGPDHQLGTHLGLRWLQIRPSWVTDL</sequence>
<evidence type="ECO:0000256" key="2">
    <source>
        <dbReference type="SAM" id="MobiDB-lite"/>
    </source>
</evidence>
<dbReference type="PROSITE" id="PS50966">
    <property type="entry name" value="ZF_SWIM"/>
    <property type="match status" value="1"/>
</dbReference>
<dbReference type="GO" id="GO:0008270">
    <property type="term" value="F:zinc ion binding"/>
    <property type="evidence" value="ECO:0007669"/>
    <property type="project" value="UniProtKB-KW"/>
</dbReference>
<name>A0A9W7D3F9_9STRA</name>
<keyword evidence="1" id="KW-0863">Zinc-finger</keyword>
<dbReference type="Proteomes" id="UP001165121">
    <property type="component" value="Unassembled WGS sequence"/>
</dbReference>
<protein>
    <submittedName>
        <fullName evidence="4">Unnamed protein product</fullName>
    </submittedName>
</protein>
<keyword evidence="1" id="KW-0479">Metal-binding</keyword>
<dbReference type="InterPro" id="IPR007527">
    <property type="entry name" value="Znf_SWIM"/>
</dbReference>
<dbReference type="OrthoDB" id="144257at2759"/>
<organism evidence="4 5">
    <name type="scientific">Phytophthora fragariaefolia</name>
    <dbReference type="NCBI Taxonomy" id="1490495"/>
    <lineage>
        <taxon>Eukaryota</taxon>
        <taxon>Sar</taxon>
        <taxon>Stramenopiles</taxon>
        <taxon>Oomycota</taxon>
        <taxon>Peronosporomycetes</taxon>
        <taxon>Peronosporales</taxon>
        <taxon>Peronosporaceae</taxon>
        <taxon>Phytophthora</taxon>
    </lineage>
</organism>
<proteinExistence type="predicted"/>
<keyword evidence="5" id="KW-1185">Reference proteome</keyword>
<feature type="region of interest" description="Disordered" evidence="2">
    <location>
        <begin position="120"/>
        <end position="162"/>
    </location>
</feature>
<evidence type="ECO:0000256" key="1">
    <source>
        <dbReference type="PROSITE-ProRule" id="PRU00325"/>
    </source>
</evidence>
<comment type="caution">
    <text evidence="4">The sequence shown here is derived from an EMBL/GenBank/DDBJ whole genome shotgun (WGS) entry which is preliminary data.</text>
</comment>
<dbReference type="AlphaFoldDB" id="A0A9W7D3F9"/>
<feature type="compositionally biased region" description="Low complexity" evidence="2">
    <location>
        <begin position="151"/>
        <end position="162"/>
    </location>
</feature>
<feature type="domain" description="SWIM-type" evidence="3">
    <location>
        <begin position="58"/>
        <end position="90"/>
    </location>
</feature>
<evidence type="ECO:0000259" key="3">
    <source>
        <dbReference type="PROSITE" id="PS50966"/>
    </source>
</evidence>
<gene>
    <name evidence="4" type="ORF">Pfra01_002329800</name>
</gene>
<reference evidence="4" key="1">
    <citation type="submission" date="2023-04" db="EMBL/GenBank/DDBJ databases">
        <title>Phytophthora fragariaefolia NBRC 109709.</title>
        <authorList>
            <person name="Ichikawa N."/>
            <person name="Sato H."/>
            <person name="Tonouchi N."/>
        </authorList>
    </citation>
    <scope>NUCLEOTIDE SEQUENCE</scope>
    <source>
        <strain evidence="4">NBRC 109709</strain>
    </source>
</reference>
<dbReference type="EMBL" id="BSXT01003701">
    <property type="protein sequence ID" value="GMF55347.1"/>
    <property type="molecule type" value="Genomic_DNA"/>
</dbReference>
<accession>A0A9W7D3F9</accession>
<evidence type="ECO:0000313" key="4">
    <source>
        <dbReference type="EMBL" id="GMF55347.1"/>
    </source>
</evidence>